<feature type="region of interest" description="Disordered" evidence="5">
    <location>
        <begin position="190"/>
        <end position="232"/>
    </location>
</feature>
<keyword evidence="3" id="KW-0862">Zinc</keyword>
<evidence type="ECO:0000256" key="3">
    <source>
        <dbReference type="ARBA" id="ARBA00022833"/>
    </source>
</evidence>
<feature type="compositionally biased region" description="Polar residues" evidence="5">
    <location>
        <begin position="705"/>
        <end position="721"/>
    </location>
</feature>
<feature type="region of interest" description="Disordered" evidence="5">
    <location>
        <begin position="656"/>
        <end position="739"/>
    </location>
</feature>
<dbReference type="InterPro" id="IPR000058">
    <property type="entry name" value="Znf_AN1"/>
</dbReference>
<feature type="compositionally biased region" description="Acidic residues" evidence="5">
    <location>
        <begin position="324"/>
        <end position="334"/>
    </location>
</feature>
<dbReference type="PROSITE" id="PS51039">
    <property type="entry name" value="ZF_AN1"/>
    <property type="match status" value="1"/>
</dbReference>
<accession>A0A7R9BM99</accession>
<dbReference type="EMBL" id="OA883110">
    <property type="protein sequence ID" value="CAD7277968.1"/>
    <property type="molecule type" value="Genomic_DNA"/>
</dbReference>
<dbReference type="PANTHER" id="PTHR46728">
    <property type="entry name" value="AN1-TYPE ZINC FINGER PROTEIN 4"/>
    <property type="match status" value="1"/>
</dbReference>
<evidence type="ECO:0008006" key="10">
    <source>
        <dbReference type="Google" id="ProtNLM"/>
    </source>
</evidence>
<feature type="domain" description="AN1-type" evidence="7">
    <location>
        <begin position="922"/>
        <end position="969"/>
    </location>
</feature>
<dbReference type="Pfam" id="PF00240">
    <property type="entry name" value="ubiquitin"/>
    <property type="match status" value="1"/>
</dbReference>
<dbReference type="AlphaFoldDB" id="A0A7R9BM99"/>
<name>A0A7R9BM99_9CRUS</name>
<evidence type="ECO:0000256" key="2">
    <source>
        <dbReference type="ARBA" id="ARBA00022771"/>
    </source>
</evidence>
<dbReference type="Proteomes" id="UP000678499">
    <property type="component" value="Unassembled WGS sequence"/>
</dbReference>
<feature type="compositionally biased region" description="Basic residues" evidence="5">
    <location>
        <begin position="662"/>
        <end position="671"/>
    </location>
</feature>
<dbReference type="GO" id="GO:0008270">
    <property type="term" value="F:zinc ion binding"/>
    <property type="evidence" value="ECO:0007669"/>
    <property type="project" value="UniProtKB-KW"/>
</dbReference>
<protein>
    <recommendedName>
        <fullName evidence="10">AN1-type zinc finger and ubiquitin domain-containing protein 1</fullName>
    </recommendedName>
</protein>
<evidence type="ECO:0000313" key="8">
    <source>
        <dbReference type="EMBL" id="CAD7277968.1"/>
    </source>
</evidence>
<evidence type="ECO:0000256" key="4">
    <source>
        <dbReference type="PROSITE-ProRule" id="PRU00449"/>
    </source>
</evidence>
<feature type="region of interest" description="Disordered" evidence="5">
    <location>
        <begin position="314"/>
        <end position="348"/>
    </location>
</feature>
<evidence type="ECO:0000256" key="1">
    <source>
        <dbReference type="ARBA" id="ARBA00022723"/>
    </source>
</evidence>
<keyword evidence="1" id="KW-0479">Metal-binding</keyword>
<dbReference type="PROSITE" id="PS50053">
    <property type="entry name" value="UBIQUITIN_2"/>
    <property type="match status" value="1"/>
</dbReference>
<dbReference type="Pfam" id="PF01428">
    <property type="entry name" value="zf-AN1"/>
    <property type="match status" value="1"/>
</dbReference>
<sequence length="988" mass="109915">MDYINVYIEALTGTRFHLRVSLQDRIFAIKMWILRHEGIPASYQHLIYGDVELEDDATLESCHVPDKATLKLVVSMRGGPVRMRRIPPSGEVDMSWLEMWDLLDLNQEQIWDVAPGGKPVTVLLFRDGESVNFFRVIENSDGTYSPLSETLNGNTLRSLFAEADDESARKAIENDLLREKLNELRTKMQLKGDPSRVQAGVFETMSRSSKGKRPSESSRKPSSSPSPLFSVRRTYGTKFETTRYESDDDQHDPASQRVIPFREHLSTATSIVLTTTGLIDENDASSKENESTSKEYMDKLARVFGVLVIAIGASPPNPTVGKDDESELDSDGCDGEGSRPRHGLRETSEGVQVMEDQQPSEATLKHFRDVGVSFEEVSPLVPIKGRTSTKLARAASIVAFAKEMASAAAVGASELPGRRHRRSRGFVGADRERKRDRNRDWVLSRIHIMVLARGVLCVASAIGASLLAFNDVGNTTLWLSHMCLLSVHQPETVNFIFPHSAEKDFARRFGSYVVLFTGISYARKAPLFILFLTFLFTGLTNMEEGEMLLDTLQNLDGSARAVSENQPTVAGQEGYYDYDSGTAPMLRVWGEDAPKAPEPRGARTRRGRGNLREGLFVGEPPFIFHRMISTAIAFPKFQRKLTDFITTFDAFIMPKKPEKEKRERKRRRRSVVVKPGSAGRSGSSRTGSSSHLRTPRGTPEKLQTVHGSRSSKASIRTSTGTGLKLPPINATTTTTTTGTRNKYRVMPKVDTGLRGSSNNKTQKKVIGLETETLLMAAAAASSAVRKTSVVKQETVQQVTETGARVFGSDAQRPRTTPNLDFGKAFEREIVTISPALSTVSELGTKLHNEAKGTEIMNILNSKRSKFNRAMEAQRKGALLRDEVKPKPQKILEIDLDTPDDRVLEALRRLSIGEERVKSPEGKVRRPRCSVCRKKLNLTNGFDCRCGNLFCGLHRYAEAHDCSFDYKTEGRRQISESNPLVIAQKLPKI</sequence>
<feature type="domain" description="Ubiquitin-like" evidence="6">
    <location>
        <begin position="4"/>
        <end position="79"/>
    </location>
</feature>
<dbReference type="PANTHER" id="PTHR46728:SF1">
    <property type="entry name" value="AN1-TYPE ZINC FINGER PROTEIN 4"/>
    <property type="match status" value="1"/>
</dbReference>
<dbReference type="Gene3D" id="4.10.1110.10">
    <property type="entry name" value="AN1-like Zinc finger"/>
    <property type="match status" value="1"/>
</dbReference>
<evidence type="ECO:0000259" key="7">
    <source>
        <dbReference type="PROSITE" id="PS51039"/>
    </source>
</evidence>
<reference evidence="8" key="1">
    <citation type="submission" date="2020-11" db="EMBL/GenBank/DDBJ databases">
        <authorList>
            <person name="Tran Van P."/>
        </authorList>
    </citation>
    <scope>NUCLEOTIDE SEQUENCE</scope>
</reference>
<dbReference type="SMART" id="SM00154">
    <property type="entry name" value="ZnF_AN1"/>
    <property type="match status" value="1"/>
</dbReference>
<dbReference type="InterPro" id="IPR035896">
    <property type="entry name" value="AN1-like_Znf"/>
</dbReference>
<dbReference type="InterPro" id="IPR000626">
    <property type="entry name" value="Ubiquitin-like_dom"/>
</dbReference>
<feature type="compositionally biased region" description="Low complexity" evidence="5">
    <location>
        <begin position="672"/>
        <end position="690"/>
    </location>
</feature>
<gene>
    <name evidence="8" type="ORF">NMOB1V02_LOCUS5684</name>
</gene>
<organism evidence="8">
    <name type="scientific">Notodromas monacha</name>
    <dbReference type="NCBI Taxonomy" id="399045"/>
    <lineage>
        <taxon>Eukaryota</taxon>
        <taxon>Metazoa</taxon>
        <taxon>Ecdysozoa</taxon>
        <taxon>Arthropoda</taxon>
        <taxon>Crustacea</taxon>
        <taxon>Oligostraca</taxon>
        <taxon>Ostracoda</taxon>
        <taxon>Podocopa</taxon>
        <taxon>Podocopida</taxon>
        <taxon>Cypridocopina</taxon>
        <taxon>Cypridoidea</taxon>
        <taxon>Cyprididae</taxon>
        <taxon>Notodromas</taxon>
    </lineage>
</organism>
<evidence type="ECO:0000259" key="6">
    <source>
        <dbReference type="PROSITE" id="PS50053"/>
    </source>
</evidence>
<dbReference type="OrthoDB" id="756206at2759"/>
<keyword evidence="2 4" id="KW-0863">Zinc-finger</keyword>
<keyword evidence="9" id="KW-1185">Reference proteome</keyword>
<dbReference type="InterPro" id="IPR029071">
    <property type="entry name" value="Ubiquitin-like_domsf"/>
</dbReference>
<evidence type="ECO:0000313" key="9">
    <source>
        <dbReference type="Proteomes" id="UP000678499"/>
    </source>
</evidence>
<feature type="compositionally biased region" description="Basic and acidic residues" evidence="5">
    <location>
        <begin position="336"/>
        <end position="348"/>
    </location>
</feature>
<dbReference type="InterPro" id="IPR053061">
    <property type="entry name" value="AN1-type_zinc_finger"/>
</dbReference>
<dbReference type="EMBL" id="CAJPEX010001073">
    <property type="protein sequence ID" value="CAG0918120.1"/>
    <property type="molecule type" value="Genomic_DNA"/>
</dbReference>
<evidence type="ECO:0000256" key="5">
    <source>
        <dbReference type="SAM" id="MobiDB-lite"/>
    </source>
</evidence>
<proteinExistence type="predicted"/>
<dbReference type="SMART" id="SM00213">
    <property type="entry name" value="UBQ"/>
    <property type="match status" value="1"/>
</dbReference>
<dbReference type="Gene3D" id="3.10.20.90">
    <property type="entry name" value="Phosphatidylinositol 3-kinase Catalytic Subunit, Chain A, domain 1"/>
    <property type="match status" value="1"/>
</dbReference>
<dbReference type="SUPFAM" id="SSF118310">
    <property type="entry name" value="AN1-like Zinc finger"/>
    <property type="match status" value="1"/>
</dbReference>
<dbReference type="SUPFAM" id="SSF54236">
    <property type="entry name" value="Ubiquitin-like"/>
    <property type="match status" value="1"/>
</dbReference>